<dbReference type="OrthoDB" id="9811032at2"/>
<proteinExistence type="predicted"/>
<protein>
    <submittedName>
        <fullName evidence="2">Uncharacterized protein</fullName>
    </submittedName>
</protein>
<name>A0A5B8KWW6_9HYPH</name>
<evidence type="ECO:0000313" key="2">
    <source>
        <dbReference type="EMBL" id="QDZ00052.1"/>
    </source>
</evidence>
<organism evidence="2 3">
    <name type="scientific">Nitratireductor mangrovi</name>
    <dbReference type="NCBI Taxonomy" id="2599600"/>
    <lineage>
        <taxon>Bacteria</taxon>
        <taxon>Pseudomonadati</taxon>
        <taxon>Pseudomonadota</taxon>
        <taxon>Alphaproteobacteria</taxon>
        <taxon>Hyphomicrobiales</taxon>
        <taxon>Phyllobacteriaceae</taxon>
        <taxon>Nitratireductor</taxon>
    </lineage>
</organism>
<feature type="transmembrane region" description="Helical" evidence="1">
    <location>
        <begin position="7"/>
        <end position="27"/>
    </location>
</feature>
<accession>A0A5B8KWW6</accession>
<feature type="transmembrane region" description="Helical" evidence="1">
    <location>
        <begin position="39"/>
        <end position="63"/>
    </location>
</feature>
<dbReference type="Proteomes" id="UP000321389">
    <property type="component" value="Chromosome"/>
</dbReference>
<reference evidence="2" key="1">
    <citation type="submission" date="2020-04" db="EMBL/GenBank/DDBJ databases">
        <title>Nitratireductor sp. nov. isolated from mangrove soil.</title>
        <authorList>
            <person name="Ye Y."/>
        </authorList>
    </citation>
    <scope>NUCLEOTIDE SEQUENCE</scope>
    <source>
        <strain evidence="2">SY7</strain>
    </source>
</reference>
<feature type="transmembrane region" description="Helical" evidence="1">
    <location>
        <begin position="75"/>
        <end position="96"/>
    </location>
</feature>
<gene>
    <name evidence="2" type="ORF">FQ775_06465</name>
</gene>
<dbReference type="EMBL" id="CP042301">
    <property type="protein sequence ID" value="QDZ00052.1"/>
    <property type="molecule type" value="Genomic_DNA"/>
</dbReference>
<keyword evidence="1" id="KW-1133">Transmembrane helix</keyword>
<sequence length="133" mass="14305">MLGHVPLLIIPFILYNLGLAGMFGGGADPWAQPMISVPMMSGGVFAMTLGDLMIVIGLVLLFFEIMKSTRTSNASVLDHLLSTFVFVAFLVEFLLVRGAAHSVFFILTVITLVDLVAGFSVSIRSAGRDVSFH</sequence>
<feature type="transmembrane region" description="Helical" evidence="1">
    <location>
        <begin position="102"/>
        <end position="123"/>
    </location>
</feature>
<keyword evidence="3" id="KW-1185">Reference proteome</keyword>
<evidence type="ECO:0000313" key="3">
    <source>
        <dbReference type="Proteomes" id="UP000321389"/>
    </source>
</evidence>
<dbReference type="KEGG" id="niy:FQ775_06465"/>
<dbReference type="RefSeq" id="WP_146298704.1">
    <property type="nucleotide sequence ID" value="NZ_CP042301.2"/>
</dbReference>
<dbReference type="AlphaFoldDB" id="A0A5B8KWW6"/>
<evidence type="ECO:0000256" key="1">
    <source>
        <dbReference type="SAM" id="Phobius"/>
    </source>
</evidence>
<keyword evidence="1" id="KW-0472">Membrane</keyword>
<keyword evidence="1" id="KW-0812">Transmembrane</keyword>